<protein>
    <submittedName>
        <fullName evidence="2">Uncharacterized protein</fullName>
    </submittedName>
</protein>
<keyword evidence="3" id="KW-1185">Reference proteome</keyword>
<gene>
    <name evidence="2" type="ORF">ADUPG1_011514</name>
</gene>
<evidence type="ECO:0000313" key="3">
    <source>
        <dbReference type="Proteomes" id="UP001057375"/>
    </source>
</evidence>
<organism evidence="2 3">
    <name type="scientific">Aduncisulcus paluster</name>
    <dbReference type="NCBI Taxonomy" id="2918883"/>
    <lineage>
        <taxon>Eukaryota</taxon>
        <taxon>Metamonada</taxon>
        <taxon>Carpediemonas-like organisms</taxon>
        <taxon>Aduncisulcus</taxon>
    </lineage>
</organism>
<dbReference type="Proteomes" id="UP001057375">
    <property type="component" value="Unassembled WGS sequence"/>
</dbReference>
<evidence type="ECO:0000313" key="2">
    <source>
        <dbReference type="EMBL" id="GKT19460.1"/>
    </source>
</evidence>
<reference evidence="2" key="1">
    <citation type="submission" date="2022-03" db="EMBL/GenBank/DDBJ databases">
        <title>Draft genome sequence of Aduncisulcus paluster, a free-living microaerophilic Fornicata.</title>
        <authorList>
            <person name="Yuyama I."/>
            <person name="Kume K."/>
            <person name="Tamura T."/>
            <person name="Inagaki Y."/>
            <person name="Hashimoto T."/>
        </authorList>
    </citation>
    <scope>NUCLEOTIDE SEQUENCE</scope>
    <source>
        <strain evidence="2">NY0171</strain>
    </source>
</reference>
<accession>A0ABQ5JVY9</accession>
<feature type="region of interest" description="Disordered" evidence="1">
    <location>
        <begin position="13"/>
        <end position="58"/>
    </location>
</feature>
<sequence>MTFLNANIRIDPVTTSETNASVPPLGAATERPQPTTATAVDYGGGDDKEEEESAEKMSTDELNSMFVNCSYADLRHIPITPFAVLSNGFMGTYALKFIHGIAMQASDFNTPGDSRSERSRRWKERLLVRLGCALCRRELCCLKDYEMKTLETDPRPPV</sequence>
<dbReference type="EMBL" id="BQXS01012055">
    <property type="protein sequence ID" value="GKT19460.1"/>
    <property type="molecule type" value="Genomic_DNA"/>
</dbReference>
<evidence type="ECO:0000256" key="1">
    <source>
        <dbReference type="SAM" id="MobiDB-lite"/>
    </source>
</evidence>
<comment type="caution">
    <text evidence="2">The sequence shown here is derived from an EMBL/GenBank/DDBJ whole genome shotgun (WGS) entry which is preliminary data.</text>
</comment>
<name>A0ABQ5JVY9_9EUKA</name>
<proteinExistence type="predicted"/>